<evidence type="ECO:0000256" key="1">
    <source>
        <dbReference type="SAM" id="Phobius"/>
    </source>
</evidence>
<evidence type="ECO:0000313" key="4">
    <source>
        <dbReference type="Proteomes" id="UP000288227"/>
    </source>
</evidence>
<dbReference type="GO" id="GO:0006417">
    <property type="term" value="P:regulation of translation"/>
    <property type="evidence" value="ECO:0007669"/>
    <property type="project" value="TreeGrafter"/>
</dbReference>
<dbReference type="InterPro" id="IPR051474">
    <property type="entry name" value="Anti-sigma-K/W_factor"/>
</dbReference>
<evidence type="ECO:0000313" key="3">
    <source>
        <dbReference type="EMBL" id="GCC50738.1"/>
    </source>
</evidence>
<feature type="transmembrane region" description="Helical" evidence="1">
    <location>
        <begin position="92"/>
        <end position="115"/>
    </location>
</feature>
<dbReference type="AlphaFoldDB" id="A0A401U782"/>
<dbReference type="RefSeq" id="WP_127121408.1">
    <property type="nucleotide sequence ID" value="NZ_BHXQ01000002.1"/>
</dbReference>
<comment type="caution">
    <text evidence="3">The sequence shown here is derived from an EMBL/GenBank/DDBJ whole genome shotgun (WGS) entry which is preliminary data.</text>
</comment>
<dbReference type="Pfam" id="PF10099">
    <property type="entry name" value="RskA_C"/>
    <property type="match status" value="1"/>
</dbReference>
<dbReference type="PANTHER" id="PTHR37461:SF1">
    <property type="entry name" value="ANTI-SIGMA-K FACTOR RSKA"/>
    <property type="match status" value="1"/>
</dbReference>
<protein>
    <recommendedName>
        <fullName evidence="2">Anti-sigma K factor RskA C-terminal domain-containing protein</fullName>
    </recommendedName>
</protein>
<keyword evidence="1" id="KW-0812">Transmembrane</keyword>
<feature type="domain" description="Anti-sigma K factor RskA C-terminal" evidence="2">
    <location>
        <begin position="97"/>
        <end position="257"/>
    </location>
</feature>
<keyword evidence="1" id="KW-0472">Membrane</keyword>
<proteinExistence type="predicted"/>
<dbReference type="EMBL" id="BHXQ01000002">
    <property type="protein sequence ID" value="GCC50738.1"/>
    <property type="molecule type" value="Genomic_DNA"/>
</dbReference>
<dbReference type="OrthoDB" id="1420916at2"/>
<gene>
    <name evidence="3" type="ORF">SanaruYs_09560</name>
</gene>
<name>A0A401U782_9BACT</name>
<dbReference type="Proteomes" id="UP000288227">
    <property type="component" value="Unassembled WGS sequence"/>
</dbReference>
<keyword evidence="1" id="KW-1133">Transmembrane helix</keyword>
<accession>A0A401U782</accession>
<dbReference type="GO" id="GO:0016989">
    <property type="term" value="F:sigma factor antagonist activity"/>
    <property type="evidence" value="ECO:0007669"/>
    <property type="project" value="TreeGrafter"/>
</dbReference>
<sequence length="267" mass="29707">MNLEEYISSGVLEAYAAGLLAENERKEVEQNVQLYPALKTELEQIEATQELLLMKGAIQPASNVKALIFEALDQQNDKKVIPLKSTNNQTRFWQFAVAASLSLAIISSFLAYNYYNKWRTTVISFNDLLTRNQQIAEDYNTVNNRISEIETDLRVMNNPDFKRVVMKGTDNAPQALAAVYWNENSQEVYLSLQNMKALSKENQYQLWAIIDGKPVDAGVFDGNLAGLIKMKNIGQGAAAFAVTIEPKGGKSSPTLETMQVIGNTTAV</sequence>
<dbReference type="InterPro" id="IPR018764">
    <property type="entry name" value="RskA_C"/>
</dbReference>
<evidence type="ECO:0000259" key="2">
    <source>
        <dbReference type="Pfam" id="PF10099"/>
    </source>
</evidence>
<dbReference type="GO" id="GO:0005886">
    <property type="term" value="C:plasma membrane"/>
    <property type="evidence" value="ECO:0007669"/>
    <property type="project" value="InterPro"/>
</dbReference>
<dbReference type="PANTHER" id="PTHR37461">
    <property type="entry name" value="ANTI-SIGMA-K FACTOR RSKA"/>
    <property type="match status" value="1"/>
</dbReference>
<keyword evidence="4" id="KW-1185">Reference proteome</keyword>
<organism evidence="3 4">
    <name type="scientific">Chryseotalea sanaruensis</name>
    <dbReference type="NCBI Taxonomy" id="2482724"/>
    <lineage>
        <taxon>Bacteria</taxon>
        <taxon>Pseudomonadati</taxon>
        <taxon>Bacteroidota</taxon>
        <taxon>Cytophagia</taxon>
        <taxon>Cytophagales</taxon>
        <taxon>Chryseotaleaceae</taxon>
        <taxon>Chryseotalea</taxon>
    </lineage>
</organism>
<reference evidence="3 4" key="1">
    <citation type="submission" date="2018-11" db="EMBL/GenBank/DDBJ databases">
        <title>Chryseotalea sanarue gen. nov., sp., nov., a member of the family Cytophagaceae, isolated from a brackish lake in Hamamatsu Japan.</title>
        <authorList>
            <person name="Maejima Y."/>
            <person name="Iino T."/>
            <person name="Muraguchi Y."/>
            <person name="Fukuda K."/>
            <person name="Ohkuma M."/>
            <person name="Moriuchi R."/>
            <person name="Dohra H."/>
            <person name="Kimbara K."/>
            <person name="Shintani M."/>
        </authorList>
    </citation>
    <scope>NUCLEOTIDE SEQUENCE [LARGE SCALE GENOMIC DNA]</scope>
    <source>
        <strain evidence="3 4">Ys</strain>
    </source>
</reference>